<evidence type="ECO:0000313" key="4">
    <source>
        <dbReference type="Proteomes" id="UP000093954"/>
    </source>
</evidence>
<dbReference type="GO" id="GO:0003676">
    <property type="term" value="F:nucleic acid binding"/>
    <property type="evidence" value="ECO:0007669"/>
    <property type="project" value="InterPro"/>
</dbReference>
<protein>
    <submittedName>
        <fullName evidence="3">Transposon Tn7 transposition protein TnsB</fullName>
    </submittedName>
</protein>
<accession>A0A1A6ASF4</accession>
<feature type="region of interest" description="Disordered" evidence="1">
    <location>
        <begin position="143"/>
        <end position="164"/>
    </location>
</feature>
<organism evidence="3 4">
    <name type="scientific">Clostridium ragsdalei P11</name>
    <dbReference type="NCBI Taxonomy" id="1353534"/>
    <lineage>
        <taxon>Bacteria</taxon>
        <taxon>Bacillati</taxon>
        <taxon>Bacillota</taxon>
        <taxon>Clostridia</taxon>
        <taxon>Eubacteriales</taxon>
        <taxon>Clostridiaceae</taxon>
        <taxon>Clostridium</taxon>
    </lineage>
</organism>
<dbReference type="SUPFAM" id="SSF53098">
    <property type="entry name" value="Ribonuclease H-like"/>
    <property type="match status" value="1"/>
</dbReference>
<reference evidence="3 4" key="1">
    <citation type="journal article" date="2012" name="Front. Microbiol.">
        <title>Draft Genome Sequence of the Virulent Strain 01-B526 of the Fish Pathogen Aeromonas salmonicida.</title>
        <authorList>
            <person name="Charette S.J."/>
            <person name="Brochu F."/>
            <person name="Boyle B."/>
            <person name="Filion G."/>
            <person name="Tanaka K.H."/>
            <person name="Derome N."/>
        </authorList>
    </citation>
    <scope>NUCLEOTIDE SEQUENCE [LARGE SCALE GENOMIC DNA]</scope>
    <source>
        <strain evidence="3 4">P11</strain>
    </source>
</reference>
<feature type="domain" description="Integrase catalytic" evidence="2">
    <location>
        <begin position="280"/>
        <end position="483"/>
    </location>
</feature>
<comment type="caution">
    <text evidence="3">The sequence shown here is derived from an EMBL/GenBank/DDBJ whole genome shotgun (WGS) entry which is preliminary data.</text>
</comment>
<dbReference type="InterPro" id="IPR015378">
    <property type="entry name" value="Transposase-like_Mu_C"/>
</dbReference>
<keyword evidence="4" id="KW-1185">Reference proteome</keyword>
<feature type="compositionally biased region" description="Basic and acidic residues" evidence="1">
    <location>
        <begin position="152"/>
        <end position="163"/>
    </location>
</feature>
<dbReference type="EMBL" id="LROS01000022">
    <property type="protein sequence ID" value="OBR92965.1"/>
    <property type="molecule type" value="Genomic_DNA"/>
</dbReference>
<dbReference type="Proteomes" id="UP000093954">
    <property type="component" value="Unassembled WGS sequence"/>
</dbReference>
<gene>
    <name evidence="3" type="primary">tnsB</name>
    <name evidence="3" type="ORF">CLRAG_22590</name>
</gene>
<evidence type="ECO:0000313" key="3">
    <source>
        <dbReference type="EMBL" id="OBR92965.1"/>
    </source>
</evidence>
<dbReference type="RefSeq" id="WP_065078505.1">
    <property type="nucleotide sequence ID" value="NZ_LROS01000022.1"/>
</dbReference>
<dbReference type="PROSITE" id="PS50994">
    <property type="entry name" value="INTEGRASE"/>
    <property type="match status" value="1"/>
</dbReference>
<feature type="compositionally biased region" description="Basic and acidic residues" evidence="1">
    <location>
        <begin position="691"/>
        <end position="707"/>
    </location>
</feature>
<evidence type="ECO:0000256" key="1">
    <source>
        <dbReference type="SAM" id="MobiDB-lite"/>
    </source>
</evidence>
<feature type="region of interest" description="Disordered" evidence="1">
    <location>
        <begin position="689"/>
        <end position="718"/>
    </location>
</feature>
<dbReference type="InterPro" id="IPR001584">
    <property type="entry name" value="Integrase_cat-core"/>
</dbReference>
<dbReference type="AlphaFoldDB" id="A0A1A6ASF4"/>
<dbReference type="InterPro" id="IPR012337">
    <property type="entry name" value="RNaseH-like_sf"/>
</dbReference>
<dbReference type="InterPro" id="IPR036397">
    <property type="entry name" value="RNaseH_sf"/>
</dbReference>
<dbReference type="GO" id="GO:0015074">
    <property type="term" value="P:DNA integration"/>
    <property type="evidence" value="ECO:0007669"/>
    <property type="project" value="InterPro"/>
</dbReference>
<evidence type="ECO:0000259" key="2">
    <source>
        <dbReference type="PROSITE" id="PS50994"/>
    </source>
</evidence>
<name>A0A1A6ASF4_9CLOT</name>
<dbReference type="Pfam" id="PF09299">
    <property type="entry name" value="Mu-transpos_C"/>
    <property type="match status" value="1"/>
</dbReference>
<dbReference type="PATRIC" id="fig|1353534.3.peg.2298"/>
<proteinExistence type="predicted"/>
<dbReference type="Gene3D" id="3.30.420.10">
    <property type="entry name" value="Ribonuclease H-like superfamily/Ribonuclease H"/>
    <property type="match status" value="1"/>
</dbReference>
<sequence length="718" mass="84230">MIMENEIFKYFDEKGERIRVVYIDSENSKVFYVNLDINLCTPKMENLDKLEEEIKNNILVKINDPYLKSVDESKISMVEKEKRDLYWPIITKVWEDRKIELLDRRTRSTLLKEVSSSLNITVITLRRLLNRFWQRGMNKNSLLPDYKNSGGKGKERNPSDSKVGRPKKISYIEEAKEGVNVTKDLKRQFELAVNKYYRNNKKVSIMDTYNYILRDFFSDVVIKDGEKSFIVWDKLRIPTYDQFYYWFKKNEDPKKDIVLRESAKEFELKNRELLSNSTIETDGPGTRFQVDATIADIYLVSSLDRNRIIGRPVVYAIIDVFSRLVTGIYVGLEGPSWFGAMMALDNMITDKVEFCKSYGIEIVDEQWPAKHIPDIIIADRGEFEGYSVENLINNLNIKIENTPPYRGDLKGIVERSFKTTNEKIKHKTPGAIQKEYRKRGDRDYRLDATLTLEEFTKIYINLVLEHNNKQIDKYPVEIEMLKDNIAPIPSVLWNWGIENKKGRLRTVDREVLRLNVLPRGRANVSRAGIRFKGLYYGSQKALEEQWFIKSKVRSIEILYDPRNMNNIYIPYEEGKSFETCYLLDPSKQYKDCILEEIIFNFELISELKEAQKNKQNQLKVDVDLEIDKIVKAARKKKSIELNGESDNKKLKGIKINRAIEKELNREKEAFKLGKEKISAEGAEVIKLNASSKEEKAESSKDRLMDLLRKKRDEKREKR</sequence>